<accession>A0A8S0VN81</accession>
<keyword evidence="2" id="KW-1185">Reference proteome</keyword>
<proteinExistence type="predicted"/>
<reference evidence="1 2" key="1">
    <citation type="submission" date="2019-12" db="EMBL/GenBank/DDBJ databases">
        <authorList>
            <person name="Alioto T."/>
            <person name="Alioto T."/>
            <person name="Gomez Garrido J."/>
        </authorList>
    </citation>
    <scope>NUCLEOTIDE SEQUENCE [LARGE SCALE GENOMIC DNA]</scope>
</reference>
<feature type="non-terminal residue" evidence="1">
    <location>
        <position position="1"/>
    </location>
</feature>
<gene>
    <name evidence="1" type="ORF">OLEA9_A113918</name>
</gene>
<feature type="non-terminal residue" evidence="1">
    <location>
        <position position="72"/>
    </location>
</feature>
<organism evidence="1 2">
    <name type="scientific">Olea europaea subsp. europaea</name>
    <dbReference type="NCBI Taxonomy" id="158383"/>
    <lineage>
        <taxon>Eukaryota</taxon>
        <taxon>Viridiplantae</taxon>
        <taxon>Streptophyta</taxon>
        <taxon>Embryophyta</taxon>
        <taxon>Tracheophyta</taxon>
        <taxon>Spermatophyta</taxon>
        <taxon>Magnoliopsida</taxon>
        <taxon>eudicotyledons</taxon>
        <taxon>Gunneridae</taxon>
        <taxon>Pentapetalae</taxon>
        <taxon>asterids</taxon>
        <taxon>lamiids</taxon>
        <taxon>Lamiales</taxon>
        <taxon>Oleaceae</taxon>
        <taxon>Oleeae</taxon>
        <taxon>Olea</taxon>
    </lineage>
</organism>
<dbReference type="AlphaFoldDB" id="A0A8S0VN81"/>
<dbReference type="EMBL" id="CACTIH010009688">
    <property type="protein sequence ID" value="CAA3032783.1"/>
    <property type="molecule type" value="Genomic_DNA"/>
</dbReference>
<sequence>HNSSWHIYWAYGLSQFGIEMAYCSETAHVRIKRSDLLSVGIPSQLQYTNCINQHARTWEDKSLNKWMTYWFK</sequence>
<name>A0A8S0VN81_OLEEU</name>
<comment type="caution">
    <text evidence="1">The sequence shown here is derived from an EMBL/GenBank/DDBJ whole genome shotgun (WGS) entry which is preliminary data.</text>
</comment>
<evidence type="ECO:0000313" key="2">
    <source>
        <dbReference type="Proteomes" id="UP000594638"/>
    </source>
</evidence>
<evidence type="ECO:0000313" key="1">
    <source>
        <dbReference type="EMBL" id="CAA3032783.1"/>
    </source>
</evidence>
<dbReference type="Gramene" id="OE9A113918T5">
    <property type="protein sequence ID" value="OE9A113918C5"/>
    <property type="gene ID" value="OE9A113918"/>
</dbReference>
<protein>
    <submittedName>
        <fullName evidence="1">Uncharacterized protein</fullName>
    </submittedName>
</protein>
<dbReference type="Proteomes" id="UP000594638">
    <property type="component" value="Unassembled WGS sequence"/>
</dbReference>